<evidence type="ECO:0000256" key="1">
    <source>
        <dbReference type="ARBA" id="ARBA00037217"/>
    </source>
</evidence>
<proteinExistence type="predicted"/>
<dbReference type="EMBL" id="QJRG01000034">
    <property type="protein sequence ID" value="RWU24999.1"/>
    <property type="molecule type" value="Genomic_DNA"/>
</dbReference>
<accession>A0A443ZVR3</accession>
<dbReference type="Proteomes" id="UP000288983">
    <property type="component" value="Unassembled WGS sequence"/>
</dbReference>
<dbReference type="AlphaFoldDB" id="A0A443ZVR3"/>
<evidence type="ECO:0000313" key="5">
    <source>
        <dbReference type="EMBL" id="RWU24999.1"/>
    </source>
</evidence>
<dbReference type="Pfam" id="PF01593">
    <property type="entry name" value="Amino_oxidase"/>
    <property type="match status" value="1"/>
</dbReference>
<evidence type="ECO:0000256" key="2">
    <source>
        <dbReference type="ARBA" id="ARBA00038825"/>
    </source>
</evidence>
<protein>
    <recommendedName>
        <fullName evidence="3">Pyridine nucleotide-disulfide oxidoreductase domain-containing protein 2</fullName>
    </recommendedName>
</protein>
<comment type="function">
    <text evidence="1">Probable oxidoreductase that may play a role as regulator of mitochondrial function.</text>
</comment>
<dbReference type="InterPro" id="IPR002937">
    <property type="entry name" value="Amino_oxidase"/>
</dbReference>
<evidence type="ECO:0000256" key="3">
    <source>
        <dbReference type="ARBA" id="ARBA00040298"/>
    </source>
</evidence>
<comment type="subunit">
    <text evidence="2">Interacts with COX5B; this interaction may contribute to localize PYROXD2 to the inner face of the inner mitochondrial membrane.</text>
</comment>
<dbReference type="SUPFAM" id="SSF51905">
    <property type="entry name" value="FAD/NAD(P)-binding domain"/>
    <property type="match status" value="1"/>
</dbReference>
<dbReference type="RefSeq" id="WP_128322211.1">
    <property type="nucleotide sequence ID" value="NZ_QJRG01000034.1"/>
</dbReference>
<sequence>MSEVFDVIVVGGGHNGLTTAGYIAKAGKSVLVLESKAYLGGGVATKEITLPGFKHDLHSSAHLGILLNPLIANDELQLKSKYGLEYIRPNAAYSTTFTDGSCLIGYNDLERTIDNIAEVASKKDADAYYQLYKESMEFVPMAMHGLFSPPPPYGAFIAMLDQSPMGRNALHEIQNSPLGILTERFESDKLKIHMLRLLTEHFVDPEARGEGGALFMYPAFFEKYGFQTPRGGSGGLVDAMVRQLEDHGAELRCNSTVTKILTSGGKAVGVRLADGTEIRAKEAVVGQIHPFNLPKMVDDVLDEQVVREIKRAETSSFSCVTAHYALDTPPSYVHPDINDSWLNGLCPTSLDDFKNVVYDVRNGRIPKTPSMGTIATHHVDPSRAPEGKSTFLVWRIMPYKLADGSTWADRKAEVEEETLNMVDSFLPGLKSSVLAKAFDTPEDIAAYSPTFQRGDVSGLAAPLFQSQGHRPTPSLSQYTVPGVQGLYLSGVFMHPTAGGVCGGGRVTALKLFEDKGWDFDKVIS</sequence>
<dbReference type="OrthoDB" id="9774675at2"/>
<reference evidence="5 6" key="1">
    <citation type="submission" date="2018-06" db="EMBL/GenBank/DDBJ databases">
        <title>Bacteria isolated from soil of Wuhan.</title>
        <authorList>
            <person name="Wei X."/>
            <person name="Chunhua H."/>
        </authorList>
    </citation>
    <scope>NUCLEOTIDE SEQUENCE [LARGE SCALE GENOMIC DNA]</scope>
    <source>
        <strain evidence="6">xwS2</strain>
    </source>
</reference>
<dbReference type="PANTHER" id="PTHR10668:SF103">
    <property type="entry name" value="PYRIDINE NUCLEOTIDE-DISULFIDE OXIDOREDUCTASE DOMAIN-CONTAINING PROTEIN 2"/>
    <property type="match status" value="1"/>
</dbReference>
<feature type="domain" description="Amine oxidase" evidence="4">
    <location>
        <begin position="16"/>
        <end position="500"/>
    </location>
</feature>
<dbReference type="InterPro" id="IPR036188">
    <property type="entry name" value="FAD/NAD-bd_sf"/>
</dbReference>
<dbReference type="Gene3D" id="3.50.50.60">
    <property type="entry name" value="FAD/NAD(P)-binding domain"/>
    <property type="match status" value="2"/>
</dbReference>
<dbReference type="PANTHER" id="PTHR10668">
    <property type="entry name" value="PHYTOENE DEHYDROGENASE"/>
    <property type="match status" value="1"/>
</dbReference>
<comment type="caution">
    <text evidence="5">The sequence shown here is derived from an EMBL/GenBank/DDBJ whole genome shotgun (WGS) entry which is preliminary data.</text>
</comment>
<evidence type="ECO:0000259" key="4">
    <source>
        <dbReference type="Pfam" id="PF01593"/>
    </source>
</evidence>
<evidence type="ECO:0000313" key="6">
    <source>
        <dbReference type="Proteomes" id="UP000288983"/>
    </source>
</evidence>
<gene>
    <name evidence="5" type="ORF">DM813_04470</name>
</gene>
<organism evidence="5 6">
    <name type="scientific">Pseudomonas alkylphenolica</name>
    <dbReference type="NCBI Taxonomy" id="237609"/>
    <lineage>
        <taxon>Bacteria</taxon>
        <taxon>Pseudomonadati</taxon>
        <taxon>Pseudomonadota</taxon>
        <taxon>Gammaproteobacteria</taxon>
        <taxon>Pseudomonadales</taxon>
        <taxon>Pseudomonadaceae</taxon>
        <taxon>Pseudomonas</taxon>
    </lineage>
</organism>
<name>A0A443ZVR3_9PSED</name>
<dbReference type="GO" id="GO:0016491">
    <property type="term" value="F:oxidoreductase activity"/>
    <property type="evidence" value="ECO:0007669"/>
    <property type="project" value="InterPro"/>
</dbReference>